<dbReference type="CDD" id="cd00082">
    <property type="entry name" value="HisKA"/>
    <property type="match status" value="1"/>
</dbReference>
<dbReference type="Gene3D" id="1.10.287.130">
    <property type="match status" value="1"/>
</dbReference>
<dbReference type="FunFam" id="3.30.565.10:FF:000010">
    <property type="entry name" value="Sensor histidine kinase RcsC"/>
    <property type="match status" value="1"/>
</dbReference>
<evidence type="ECO:0000259" key="9">
    <source>
        <dbReference type="PROSITE" id="PS50110"/>
    </source>
</evidence>
<feature type="domain" description="Response regulatory" evidence="9">
    <location>
        <begin position="809"/>
        <end position="925"/>
    </location>
</feature>
<dbReference type="SUPFAM" id="SSF47384">
    <property type="entry name" value="Homodimeric domain of signal transducing histidine kinase"/>
    <property type="match status" value="1"/>
</dbReference>
<feature type="signal peptide" evidence="7">
    <location>
        <begin position="1"/>
        <end position="21"/>
    </location>
</feature>
<dbReference type="InterPro" id="IPR036097">
    <property type="entry name" value="HisK_dim/P_sf"/>
</dbReference>
<dbReference type="InterPro" id="IPR011006">
    <property type="entry name" value="CheY-like_superfamily"/>
</dbReference>
<evidence type="ECO:0000256" key="4">
    <source>
        <dbReference type="ARBA" id="ARBA00023012"/>
    </source>
</evidence>
<feature type="transmembrane region" description="Helical" evidence="6">
    <location>
        <begin position="376"/>
        <end position="399"/>
    </location>
</feature>
<dbReference type="Pfam" id="PF00512">
    <property type="entry name" value="HisKA"/>
    <property type="match status" value="1"/>
</dbReference>
<dbReference type="InterPro" id="IPR003661">
    <property type="entry name" value="HisK_dim/P_dom"/>
</dbReference>
<feature type="chain" id="PRO_5043678631" description="histidine kinase" evidence="7">
    <location>
        <begin position="22"/>
        <end position="929"/>
    </location>
</feature>
<organism evidence="10 11">
    <name type="scientific">Alteromonas stellipolaris</name>
    <dbReference type="NCBI Taxonomy" id="233316"/>
    <lineage>
        <taxon>Bacteria</taxon>
        <taxon>Pseudomonadati</taxon>
        <taxon>Pseudomonadota</taxon>
        <taxon>Gammaproteobacteria</taxon>
        <taxon>Alteromonadales</taxon>
        <taxon>Alteromonadaceae</taxon>
        <taxon>Alteromonas/Salinimonas group</taxon>
        <taxon>Alteromonas</taxon>
    </lineage>
</organism>
<dbReference type="SUPFAM" id="SSF52172">
    <property type="entry name" value="CheY-like"/>
    <property type="match status" value="2"/>
</dbReference>
<reference evidence="10" key="1">
    <citation type="submission" date="2023-07" db="EMBL/GenBank/DDBJ databases">
        <title>Genome content predicts the carbon catabolic preferences of heterotrophic bacteria.</title>
        <authorList>
            <person name="Gralka M."/>
        </authorList>
    </citation>
    <scope>NUCLEOTIDE SEQUENCE</scope>
    <source>
        <strain evidence="10">F2M12</strain>
    </source>
</reference>
<dbReference type="SMART" id="SM00448">
    <property type="entry name" value="REC"/>
    <property type="match status" value="2"/>
</dbReference>
<evidence type="ECO:0000256" key="3">
    <source>
        <dbReference type="ARBA" id="ARBA00022553"/>
    </source>
</evidence>
<dbReference type="Pfam" id="PF02518">
    <property type="entry name" value="HATPase_c"/>
    <property type="match status" value="1"/>
</dbReference>
<dbReference type="GO" id="GO:0000155">
    <property type="term" value="F:phosphorelay sensor kinase activity"/>
    <property type="evidence" value="ECO:0007669"/>
    <property type="project" value="InterPro"/>
</dbReference>
<dbReference type="Pfam" id="PF00072">
    <property type="entry name" value="Response_reg"/>
    <property type="match status" value="2"/>
</dbReference>
<evidence type="ECO:0000256" key="1">
    <source>
        <dbReference type="ARBA" id="ARBA00000085"/>
    </source>
</evidence>
<keyword evidence="6" id="KW-0812">Transmembrane</keyword>
<protein>
    <recommendedName>
        <fullName evidence="2">histidine kinase</fullName>
        <ecNumber evidence="2">2.7.13.3</ecNumber>
    </recommendedName>
</protein>
<evidence type="ECO:0000256" key="2">
    <source>
        <dbReference type="ARBA" id="ARBA00012438"/>
    </source>
</evidence>
<dbReference type="PANTHER" id="PTHR45339">
    <property type="entry name" value="HYBRID SIGNAL TRANSDUCTION HISTIDINE KINASE J"/>
    <property type="match status" value="1"/>
</dbReference>
<keyword evidence="6" id="KW-1133">Transmembrane helix</keyword>
<dbReference type="EC" id="2.7.13.3" evidence="2"/>
<dbReference type="PROSITE" id="PS50109">
    <property type="entry name" value="HIS_KIN"/>
    <property type="match status" value="1"/>
</dbReference>
<dbReference type="SUPFAM" id="SSF55874">
    <property type="entry name" value="ATPase domain of HSP90 chaperone/DNA topoisomerase II/histidine kinase"/>
    <property type="match status" value="1"/>
</dbReference>
<dbReference type="Gene3D" id="3.40.50.2300">
    <property type="match status" value="2"/>
</dbReference>
<dbReference type="Gene3D" id="1.25.40.10">
    <property type="entry name" value="Tetratricopeptide repeat domain"/>
    <property type="match status" value="2"/>
</dbReference>
<keyword evidence="6" id="KW-0472">Membrane</keyword>
<evidence type="ECO:0000259" key="8">
    <source>
        <dbReference type="PROSITE" id="PS50109"/>
    </source>
</evidence>
<name>A0AAW7Z4J1_9ALTE</name>
<dbReference type="InterPro" id="IPR005467">
    <property type="entry name" value="His_kinase_dom"/>
</dbReference>
<keyword evidence="7" id="KW-0732">Signal</keyword>
<feature type="domain" description="Histidine kinase" evidence="8">
    <location>
        <begin position="425"/>
        <end position="645"/>
    </location>
</feature>
<dbReference type="PRINTS" id="PR00344">
    <property type="entry name" value="BCTRLSENSOR"/>
</dbReference>
<dbReference type="Proteomes" id="UP001170717">
    <property type="component" value="Unassembled WGS sequence"/>
</dbReference>
<dbReference type="SMART" id="SM00388">
    <property type="entry name" value="HisKA"/>
    <property type="match status" value="1"/>
</dbReference>
<comment type="caution">
    <text evidence="10">The sequence shown here is derived from an EMBL/GenBank/DDBJ whole genome shotgun (WGS) entry which is preliminary data.</text>
</comment>
<dbReference type="CDD" id="cd16922">
    <property type="entry name" value="HATPase_EvgS-ArcB-TorS-like"/>
    <property type="match status" value="1"/>
</dbReference>
<keyword evidence="4" id="KW-0902">Two-component regulatory system</keyword>
<dbReference type="Gene3D" id="3.30.565.10">
    <property type="entry name" value="Histidine kinase-like ATPase, C-terminal domain"/>
    <property type="match status" value="1"/>
</dbReference>
<comment type="catalytic activity">
    <reaction evidence="1">
        <text>ATP + protein L-histidine = ADP + protein N-phospho-L-histidine.</text>
        <dbReference type="EC" id="2.7.13.3"/>
    </reaction>
</comment>
<evidence type="ECO:0000256" key="5">
    <source>
        <dbReference type="PROSITE-ProRule" id="PRU00169"/>
    </source>
</evidence>
<dbReference type="PROSITE" id="PS50110">
    <property type="entry name" value="RESPONSE_REGULATORY"/>
    <property type="match status" value="2"/>
</dbReference>
<feature type="modified residue" description="4-aspartylphosphate" evidence="5">
    <location>
        <position position="718"/>
    </location>
</feature>
<gene>
    <name evidence="10" type="ORF">Q4527_06895</name>
</gene>
<evidence type="ECO:0000313" key="10">
    <source>
        <dbReference type="EMBL" id="MDO6577112.1"/>
    </source>
</evidence>
<dbReference type="PANTHER" id="PTHR45339:SF1">
    <property type="entry name" value="HYBRID SIGNAL TRANSDUCTION HISTIDINE KINASE J"/>
    <property type="match status" value="1"/>
</dbReference>
<evidence type="ECO:0000256" key="7">
    <source>
        <dbReference type="SAM" id="SignalP"/>
    </source>
</evidence>
<dbReference type="InterPro" id="IPR011990">
    <property type="entry name" value="TPR-like_helical_dom_sf"/>
</dbReference>
<dbReference type="AlphaFoldDB" id="A0AAW7Z4J1"/>
<dbReference type="EMBL" id="JAUOQI010000004">
    <property type="protein sequence ID" value="MDO6577112.1"/>
    <property type="molecule type" value="Genomic_DNA"/>
</dbReference>
<feature type="domain" description="Response regulatory" evidence="9">
    <location>
        <begin position="664"/>
        <end position="785"/>
    </location>
</feature>
<dbReference type="SMART" id="SM00387">
    <property type="entry name" value="HATPase_c"/>
    <property type="match status" value="1"/>
</dbReference>
<dbReference type="RefSeq" id="WP_061997683.1">
    <property type="nucleotide sequence ID" value="NZ_JAUOQI010000004.1"/>
</dbReference>
<dbReference type="InterPro" id="IPR004358">
    <property type="entry name" value="Sig_transdc_His_kin-like_C"/>
</dbReference>
<evidence type="ECO:0000256" key="6">
    <source>
        <dbReference type="SAM" id="Phobius"/>
    </source>
</evidence>
<sequence>MRLLRLLWVVLLALPSFFVYSQDATVDIDKVLQAADKNVFVNPTLAKKLLTQAERYLADKDLPAYEAHLLNLKSHSYILEGNYQLAYEKATQAKKLATEAGNQLQLAEALRRQGIITYFFDLYGESLELLLNSLSIHQSLDTTYIQNTLQAIGNLYAKSNQWADNLINTGEQLVAESIKRGNTYYEEQGYGFIISGLLAQGKVTQAKSLIDRVNTNPDEFAPILNFYLAKTHLQLGNYEEALAVTEDIVKHAVAGKHRQRELSGLTLQSEVLLKLERIDEATQTVLRFLSIAQDLDITEYQYEGLKMQANIALLQGQYRDAYQFLLQHSELKQQVFDTRQSEQLAFNRARLETDQKIQKITELELSQQLSEQNSTFQVYIIVTICCVAILLFFMFVITLKQKRELRELALNLQKATDAKSEFLARMSHEIRTPVNAIVGLTKLTQKSVVNEEQRTNLNQIEQSSQTLLGVINDVLDFSKIEAGKLDIESEAFELDKLVEQVIRLHGLNAREKRIELLQYVARDVPLQVSGDALRIEQVLNNLLSNAIKFTDEGMVFVSVNKKYSERGVLLEFSVKDTGIGLSTDQIESLFDAFTQADESITRKYGGTGLGLSICKHLVSLMGGEIWVESKLGQGATFLFTVLVEQHNQMPQPTTLGNLTLSDLKVLVVDDVMLSRQAIAEALLRININPDLATGGKEALMHLRTAMASNAPYDLIIIDWKMADIDGIELASIINQEFSQGKPNIAMLSAYDIESLKTLGRPVGVEYYLQKPVNSSSLQNCLLRMSTRGKPQMAALESDANVPPDFSKKNILLVEDDAINRKVAKLFLADTKAKVSVAENGLIALQMLEQENVFDLVLMDMQMPVMDGLTAAQKIREELKLDVPIVAMTAHAMQTEIEKSFAVGMNAHIVKPVKPEYLYQVLQEQFVKTP</sequence>
<dbReference type="InterPro" id="IPR036890">
    <property type="entry name" value="HATPase_C_sf"/>
</dbReference>
<feature type="modified residue" description="4-aspartylphosphate" evidence="5">
    <location>
        <position position="859"/>
    </location>
</feature>
<dbReference type="SUPFAM" id="SSF48452">
    <property type="entry name" value="TPR-like"/>
    <property type="match status" value="2"/>
</dbReference>
<dbReference type="InterPro" id="IPR003594">
    <property type="entry name" value="HATPase_dom"/>
</dbReference>
<keyword evidence="3 5" id="KW-0597">Phosphoprotein</keyword>
<dbReference type="InterPro" id="IPR001789">
    <property type="entry name" value="Sig_transdc_resp-reg_receiver"/>
</dbReference>
<dbReference type="CDD" id="cd17546">
    <property type="entry name" value="REC_hyHK_CKI1_RcsC-like"/>
    <property type="match status" value="2"/>
</dbReference>
<evidence type="ECO:0000313" key="11">
    <source>
        <dbReference type="Proteomes" id="UP001170717"/>
    </source>
</evidence>
<proteinExistence type="predicted"/>
<accession>A0AAW7Z4J1</accession>